<evidence type="ECO:0000256" key="1">
    <source>
        <dbReference type="ARBA" id="ARBA00004141"/>
    </source>
</evidence>
<evidence type="ECO:0000256" key="3">
    <source>
        <dbReference type="ARBA" id="ARBA00022989"/>
    </source>
</evidence>
<feature type="domain" description="G-protein coupled receptors family 1 profile" evidence="6">
    <location>
        <begin position="1"/>
        <end position="262"/>
    </location>
</feature>
<keyword evidence="3 5" id="KW-1133">Transmembrane helix</keyword>
<dbReference type="Gene3D" id="1.20.1070.10">
    <property type="entry name" value="Rhodopsin 7-helix transmembrane proteins"/>
    <property type="match status" value="1"/>
</dbReference>
<evidence type="ECO:0000259" key="6">
    <source>
        <dbReference type="PROSITE" id="PS50262"/>
    </source>
</evidence>
<feature type="transmembrane region" description="Helical" evidence="5">
    <location>
        <begin position="37"/>
        <end position="59"/>
    </location>
</feature>
<accession>A0ABR2WHR7</accession>
<evidence type="ECO:0000313" key="8">
    <source>
        <dbReference type="Proteomes" id="UP001479436"/>
    </source>
</evidence>
<dbReference type="EMBL" id="JASJQH010001603">
    <property type="protein sequence ID" value="KAK9761050.1"/>
    <property type="molecule type" value="Genomic_DNA"/>
</dbReference>
<name>A0ABR2WHR7_9FUNG</name>
<evidence type="ECO:0000256" key="4">
    <source>
        <dbReference type="ARBA" id="ARBA00023136"/>
    </source>
</evidence>
<proteinExistence type="predicted"/>
<feature type="transmembrane region" description="Helical" evidence="5">
    <location>
        <begin position="240"/>
        <end position="264"/>
    </location>
</feature>
<gene>
    <name evidence="7" type="ORF">K7432_014357</name>
</gene>
<organism evidence="7 8">
    <name type="scientific">Basidiobolus ranarum</name>
    <dbReference type="NCBI Taxonomy" id="34480"/>
    <lineage>
        <taxon>Eukaryota</taxon>
        <taxon>Fungi</taxon>
        <taxon>Fungi incertae sedis</taxon>
        <taxon>Zoopagomycota</taxon>
        <taxon>Entomophthoromycotina</taxon>
        <taxon>Basidiobolomycetes</taxon>
        <taxon>Basidiobolales</taxon>
        <taxon>Basidiobolaceae</taxon>
        <taxon>Basidiobolus</taxon>
    </lineage>
</organism>
<protein>
    <recommendedName>
        <fullName evidence="6">G-protein coupled receptors family 1 profile domain-containing protein</fullName>
    </recommendedName>
</protein>
<evidence type="ECO:0000256" key="2">
    <source>
        <dbReference type="ARBA" id="ARBA00022692"/>
    </source>
</evidence>
<comment type="caution">
    <text evidence="7">The sequence shown here is derived from an EMBL/GenBank/DDBJ whole genome shotgun (WGS) entry which is preliminary data.</text>
</comment>
<feature type="transmembrane region" description="Helical" evidence="5">
    <location>
        <begin position="79"/>
        <end position="100"/>
    </location>
</feature>
<sequence>MNYKAADLTICSIAFVTYICLKKPLVWFNRQTFIQSYFFWILALIWIIPVTTATVSIFIAGYSPVVAGWCWIDTEPGWVIWIFAQGPKTSFIIGFIILNLNLAGILKRSRAEVTSTRINTMAYTNALVHINNMHAVRSSTPLDFHLEMSRTSVLVIEESLHDTAIEEPISEGFLAKMCTFVQGKTMFIQRQLPCTRKNSQTSLEKELTKAINCMYLLPTIYLLIWLPVIVVILVDMVNDTYLQPASCLIMPSCGGMLNSILYGFNQDVRKALREKFRS</sequence>
<dbReference type="SUPFAM" id="SSF81321">
    <property type="entry name" value="Family A G protein-coupled receptor-like"/>
    <property type="match status" value="1"/>
</dbReference>
<dbReference type="Proteomes" id="UP001479436">
    <property type="component" value="Unassembled WGS sequence"/>
</dbReference>
<dbReference type="PANTHER" id="PTHR23112">
    <property type="entry name" value="G PROTEIN-COUPLED RECEPTOR 157-RELATED"/>
    <property type="match status" value="1"/>
</dbReference>
<dbReference type="PROSITE" id="PS50262">
    <property type="entry name" value="G_PROTEIN_RECEP_F1_2"/>
    <property type="match status" value="1"/>
</dbReference>
<comment type="subcellular location">
    <subcellularLocation>
        <location evidence="1">Membrane</location>
        <topology evidence="1">Multi-pass membrane protein</topology>
    </subcellularLocation>
</comment>
<dbReference type="InterPro" id="IPR017452">
    <property type="entry name" value="GPCR_Rhodpsn_7TM"/>
</dbReference>
<keyword evidence="4 5" id="KW-0472">Membrane</keyword>
<keyword evidence="8" id="KW-1185">Reference proteome</keyword>
<evidence type="ECO:0000256" key="5">
    <source>
        <dbReference type="SAM" id="Phobius"/>
    </source>
</evidence>
<keyword evidence="2 5" id="KW-0812">Transmembrane</keyword>
<feature type="transmembrane region" description="Helical" evidence="5">
    <location>
        <begin position="215"/>
        <end position="234"/>
    </location>
</feature>
<dbReference type="PANTHER" id="PTHR23112:SF0">
    <property type="entry name" value="TRANSMEMBRANE PROTEIN 116"/>
    <property type="match status" value="1"/>
</dbReference>
<evidence type="ECO:0000313" key="7">
    <source>
        <dbReference type="EMBL" id="KAK9761050.1"/>
    </source>
</evidence>
<reference evidence="7 8" key="1">
    <citation type="submission" date="2023-04" db="EMBL/GenBank/DDBJ databases">
        <title>Genome of Basidiobolus ranarum AG-B5.</title>
        <authorList>
            <person name="Stajich J.E."/>
            <person name="Carter-House D."/>
            <person name="Gryganskyi A."/>
        </authorList>
    </citation>
    <scope>NUCLEOTIDE SEQUENCE [LARGE SCALE GENOMIC DNA]</scope>
    <source>
        <strain evidence="7 8">AG-B5</strain>
    </source>
</reference>